<evidence type="ECO:0000313" key="1">
    <source>
        <dbReference type="EMBL" id="MBH9575801.1"/>
    </source>
</evidence>
<dbReference type="InterPro" id="IPR010319">
    <property type="entry name" value="Transglutaminase-like_Cys_pept"/>
</dbReference>
<dbReference type="InterPro" id="IPR038765">
    <property type="entry name" value="Papain-like_cys_pep_sf"/>
</dbReference>
<dbReference type="PANTHER" id="PTHR39327:SF1">
    <property type="entry name" value="BLR5470 PROTEIN"/>
    <property type="match status" value="1"/>
</dbReference>
<gene>
    <name evidence="1" type="ORF">I7X39_02680</name>
</gene>
<dbReference type="PANTHER" id="PTHR39327">
    <property type="match status" value="1"/>
</dbReference>
<dbReference type="AlphaFoldDB" id="A0A931IZW4"/>
<keyword evidence="2" id="KW-1185">Reference proteome</keyword>
<proteinExistence type="predicted"/>
<comment type="caution">
    <text evidence="1">The sequence shown here is derived from an EMBL/GenBank/DDBJ whole genome shotgun (WGS) entry which is preliminary data.</text>
</comment>
<dbReference type="SUPFAM" id="SSF54001">
    <property type="entry name" value="Cysteine proteinases"/>
    <property type="match status" value="1"/>
</dbReference>
<name>A0A931IZW4_9BURK</name>
<protein>
    <submittedName>
        <fullName evidence="1">Transglutaminase-like cysteine peptidase</fullName>
    </submittedName>
</protein>
<evidence type="ECO:0000313" key="2">
    <source>
        <dbReference type="Proteomes" id="UP000613266"/>
    </source>
</evidence>
<dbReference type="Proteomes" id="UP000613266">
    <property type="component" value="Unassembled WGS sequence"/>
</dbReference>
<dbReference type="EMBL" id="JAEDAK010000002">
    <property type="protein sequence ID" value="MBH9575801.1"/>
    <property type="molecule type" value="Genomic_DNA"/>
</dbReference>
<reference evidence="1" key="1">
    <citation type="submission" date="2020-12" db="EMBL/GenBank/DDBJ databases">
        <title>The genome sequence of Inhella sp. 1Y17.</title>
        <authorList>
            <person name="Liu Y."/>
        </authorList>
    </citation>
    <scope>NUCLEOTIDE SEQUENCE</scope>
    <source>
        <strain evidence="1">1Y17</strain>
    </source>
</reference>
<dbReference type="Gene3D" id="3.10.620.30">
    <property type="match status" value="1"/>
</dbReference>
<dbReference type="Pfam" id="PF06035">
    <property type="entry name" value="Peptidase_C93"/>
    <property type="match status" value="1"/>
</dbReference>
<organism evidence="1 2">
    <name type="scientific">Inhella proteolytica</name>
    <dbReference type="NCBI Taxonomy" id="2795029"/>
    <lineage>
        <taxon>Bacteria</taxon>
        <taxon>Pseudomonadati</taxon>
        <taxon>Pseudomonadota</taxon>
        <taxon>Betaproteobacteria</taxon>
        <taxon>Burkholderiales</taxon>
        <taxon>Sphaerotilaceae</taxon>
        <taxon>Inhella</taxon>
    </lineage>
</organism>
<accession>A0A931IZW4</accession>
<sequence>MGPPRPAPTVPAAVIDRRLLPVLLLALALPVLAWERARLLEQAVQLPPPAQRVVQGLVELIERSPAQAPAQRVREVNDYINQRVQWQTDQQIWGQVDYWASPLEMFEKGRGDCEDLAMAKYFALLAEGLPESSLRLVYVRAQYQGRPQAHMVLAWYPTPQGEPWILDNIDPELKRAGERPDLAPVFSFNAEGLWRGVGAQGAGNPLTRLSLWRDALARAKAQGF</sequence>